<dbReference type="RefSeq" id="WP_176146805.1">
    <property type="nucleotide sequence ID" value="NZ_BAABKC010000112.1"/>
</dbReference>
<dbReference type="Proteomes" id="UP001500124">
    <property type="component" value="Unassembled WGS sequence"/>
</dbReference>
<reference evidence="2" key="1">
    <citation type="journal article" date="2019" name="Int. J. Syst. Evol. Microbiol.">
        <title>The Global Catalogue of Microorganisms (GCM) 10K type strain sequencing project: providing services to taxonomists for standard genome sequencing and annotation.</title>
        <authorList>
            <consortium name="The Broad Institute Genomics Platform"/>
            <consortium name="The Broad Institute Genome Sequencing Center for Infectious Disease"/>
            <person name="Wu L."/>
            <person name="Ma J."/>
        </authorList>
    </citation>
    <scope>NUCLEOTIDE SEQUENCE [LARGE SCALE GENOMIC DNA]</scope>
    <source>
        <strain evidence="2">JCM 18410</strain>
    </source>
</reference>
<organism evidence="1 2">
    <name type="scientific">Streptomyces similanensis</name>
    <dbReference type="NCBI Taxonomy" id="1274988"/>
    <lineage>
        <taxon>Bacteria</taxon>
        <taxon>Bacillati</taxon>
        <taxon>Actinomycetota</taxon>
        <taxon>Actinomycetes</taxon>
        <taxon>Kitasatosporales</taxon>
        <taxon>Streptomycetaceae</taxon>
        <taxon>Streptomyces</taxon>
    </lineage>
</organism>
<evidence type="ECO:0008006" key="3">
    <source>
        <dbReference type="Google" id="ProtNLM"/>
    </source>
</evidence>
<comment type="caution">
    <text evidence="1">The sequence shown here is derived from an EMBL/GenBank/DDBJ whole genome shotgun (WGS) entry which is preliminary data.</text>
</comment>
<accession>A0ABP9LBY5</accession>
<name>A0ABP9LBY5_9ACTN</name>
<sequence>MIPLDPTNHPVTVVDWVELAEHDRDGQRKIVDIQRADAEDDDDPAWVSSALHAAHTRAGVARLTQWRTAAELRAHRAGESNRLAELAWTGLATEHRMLTAELVSVQHAPSVTGGVDITTARDDWTSITIQWVAPQDQDTLVTELTRPREEWVHLLPGYRSHSVLRGLDGTFVINYAQWESERAYWAFHDVPEHVWPPDVRASRDRARRLTTAWEYGTFRVVHSRTARRTDQF</sequence>
<evidence type="ECO:0000313" key="1">
    <source>
        <dbReference type="EMBL" id="GAA5075156.1"/>
    </source>
</evidence>
<gene>
    <name evidence="1" type="ORF">GCM10023336_64010</name>
</gene>
<proteinExistence type="predicted"/>
<keyword evidence="2" id="KW-1185">Reference proteome</keyword>
<evidence type="ECO:0000313" key="2">
    <source>
        <dbReference type="Proteomes" id="UP001500124"/>
    </source>
</evidence>
<dbReference type="InterPro" id="IPR011008">
    <property type="entry name" value="Dimeric_a/b-barrel"/>
</dbReference>
<dbReference type="EMBL" id="BAABKC010000112">
    <property type="protein sequence ID" value="GAA5075156.1"/>
    <property type="molecule type" value="Genomic_DNA"/>
</dbReference>
<dbReference type="Gene3D" id="3.30.70.100">
    <property type="match status" value="2"/>
</dbReference>
<dbReference type="SUPFAM" id="SSF54909">
    <property type="entry name" value="Dimeric alpha+beta barrel"/>
    <property type="match status" value="1"/>
</dbReference>
<protein>
    <recommendedName>
        <fullName evidence="3">Antibiotic biosynthesis monooxygenase</fullName>
    </recommendedName>
</protein>